<evidence type="ECO:0000313" key="10">
    <source>
        <dbReference type="EMBL" id="KAK7504963.1"/>
    </source>
</evidence>
<name>A0ABD0M0Z3_9CAEN</name>
<evidence type="ECO:0000259" key="9">
    <source>
        <dbReference type="PROSITE" id="PS50026"/>
    </source>
</evidence>
<evidence type="ECO:0000256" key="7">
    <source>
        <dbReference type="SAM" id="Phobius"/>
    </source>
</evidence>
<dbReference type="SMART" id="SM00181">
    <property type="entry name" value="EGF"/>
    <property type="match status" value="1"/>
</dbReference>
<keyword evidence="11" id="KW-1185">Reference proteome</keyword>
<feature type="chain" id="PRO_5044831604" description="EGF-like domain-containing protein" evidence="8">
    <location>
        <begin position="26"/>
        <end position="233"/>
    </location>
</feature>
<dbReference type="EMBL" id="JACVVK020000013">
    <property type="protein sequence ID" value="KAK7504963.1"/>
    <property type="molecule type" value="Genomic_DNA"/>
</dbReference>
<evidence type="ECO:0000256" key="3">
    <source>
        <dbReference type="ARBA" id="ARBA00022737"/>
    </source>
</evidence>
<feature type="transmembrane region" description="Helical" evidence="7">
    <location>
        <begin position="84"/>
        <end position="107"/>
    </location>
</feature>
<organism evidence="10 11">
    <name type="scientific">Batillaria attramentaria</name>
    <dbReference type="NCBI Taxonomy" id="370345"/>
    <lineage>
        <taxon>Eukaryota</taxon>
        <taxon>Metazoa</taxon>
        <taxon>Spiralia</taxon>
        <taxon>Lophotrochozoa</taxon>
        <taxon>Mollusca</taxon>
        <taxon>Gastropoda</taxon>
        <taxon>Caenogastropoda</taxon>
        <taxon>Sorbeoconcha</taxon>
        <taxon>Cerithioidea</taxon>
        <taxon>Batillariidae</taxon>
        <taxon>Batillaria</taxon>
    </lineage>
</organism>
<dbReference type="PROSITE" id="PS50026">
    <property type="entry name" value="EGF_3"/>
    <property type="match status" value="1"/>
</dbReference>
<evidence type="ECO:0000256" key="5">
    <source>
        <dbReference type="ARBA" id="ARBA00023180"/>
    </source>
</evidence>
<keyword evidence="7" id="KW-0472">Membrane</keyword>
<keyword evidence="4 6" id="KW-1015">Disulfide bond</keyword>
<dbReference type="PROSITE" id="PS00022">
    <property type="entry name" value="EGF_1"/>
    <property type="match status" value="1"/>
</dbReference>
<keyword evidence="7" id="KW-1133">Transmembrane helix</keyword>
<dbReference type="Pfam" id="PF00008">
    <property type="entry name" value="EGF"/>
    <property type="match status" value="1"/>
</dbReference>
<dbReference type="SUPFAM" id="SSF57196">
    <property type="entry name" value="EGF/Laminin"/>
    <property type="match status" value="1"/>
</dbReference>
<dbReference type="FunFam" id="2.10.25.10:FF:000255">
    <property type="entry name" value="Sushi, nidogen and EGF-like domains 1"/>
    <property type="match status" value="1"/>
</dbReference>
<keyword evidence="2 8" id="KW-0732">Signal</keyword>
<evidence type="ECO:0000256" key="8">
    <source>
        <dbReference type="SAM" id="SignalP"/>
    </source>
</evidence>
<feature type="domain" description="EGF-like" evidence="9">
    <location>
        <begin position="27"/>
        <end position="64"/>
    </location>
</feature>
<reference evidence="10 11" key="1">
    <citation type="journal article" date="2023" name="Sci. Data">
        <title>Genome assembly of the Korean intertidal mud-creeper Batillaria attramentaria.</title>
        <authorList>
            <person name="Patra A.K."/>
            <person name="Ho P.T."/>
            <person name="Jun S."/>
            <person name="Lee S.J."/>
            <person name="Kim Y."/>
            <person name="Won Y.J."/>
        </authorList>
    </citation>
    <scope>NUCLEOTIDE SEQUENCE [LARGE SCALE GENOMIC DNA]</scope>
    <source>
        <strain evidence="10">Wonlab-2016</strain>
    </source>
</reference>
<gene>
    <name evidence="10" type="ORF">BaRGS_00003991</name>
</gene>
<dbReference type="InterPro" id="IPR000742">
    <property type="entry name" value="EGF"/>
</dbReference>
<keyword evidence="7" id="KW-0812">Transmembrane</keyword>
<feature type="signal peptide" evidence="8">
    <location>
        <begin position="1"/>
        <end position="25"/>
    </location>
</feature>
<dbReference type="AlphaFoldDB" id="A0ABD0M0Z3"/>
<keyword evidence="1 6" id="KW-0245">EGF-like domain</keyword>
<dbReference type="CDD" id="cd00054">
    <property type="entry name" value="EGF_CA"/>
    <property type="match status" value="1"/>
</dbReference>
<keyword evidence="3" id="KW-0677">Repeat</keyword>
<proteinExistence type="predicted"/>
<evidence type="ECO:0000313" key="11">
    <source>
        <dbReference type="Proteomes" id="UP001519460"/>
    </source>
</evidence>
<evidence type="ECO:0000256" key="6">
    <source>
        <dbReference type="PROSITE-ProRule" id="PRU00076"/>
    </source>
</evidence>
<comment type="caution">
    <text evidence="10">The sequence shown here is derived from an EMBL/GenBank/DDBJ whole genome shotgun (WGS) entry which is preliminary data.</text>
</comment>
<evidence type="ECO:0000256" key="1">
    <source>
        <dbReference type="ARBA" id="ARBA00022536"/>
    </source>
</evidence>
<evidence type="ECO:0000256" key="2">
    <source>
        <dbReference type="ARBA" id="ARBA00022729"/>
    </source>
</evidence>
<accession>A0ABD0M0Z3</accession>
<keyword evidence="5" id="KW-0325">Glycoprotein</keyword>
<feature type="disulfide bond" evidence="6">
    <location>
        <begin position="54"/>
        <end position="63"/>
    </location>
</feature>
<dbReference type="Proteomes" id="UP001519460">
    <property type="component" value="Unassembled WGS sequence"/>
</dbReference>
<dbReference type="Gene3D" id="2.10.25.10">
    <property type="entry name" value="Laminin"/>
    <property type="match status" value="1"/>
</dbReference>
<sequence>MQPVRGVVMATAFLTFTVFPALVVCAFEKACVQNPCENGGRCVPMGDRSYQCKCIGAFYGLTCEMRRTTEHPSTPGRSRDTSTYLGIVIVMLAVLLLGLIGCVFCYCRHCASQTRLRHNRHPAVHRNPSQRSRGLRFEMARASRRNSGSEMEVEPSSGVANVSFVSSADLPPPYSSLADEYKNISDAYPAVLAPPSYEEAVSSSAVLDSENMAAASSAPTHSRDSSTFFGTQV</sequence>
<protein>
    <recommendedName>
        <fullName evidence="9">EGF-like domain-containing protein</fullName>
    </recommendedName>
</protein>
<comment type="caution">
    <text evidence="6">Lacks conserved residue(s) required for the propagation of feature annotation.</text>
</comment>
<evidence type="ECO:0000256" key="4">
    <source>
        <dbReference type="ARBA" id="ARBA00023157"/>
    </source>
</evidence>